<evidence type="ECO:0000256" key="4">
    <source>
        <dbReference type="ARBA" id="ARBA00023136"/>
    </source>
</evidence>
<evidence type="ECO:0000313" key="7">
    <source>
        <dbReference type="Proteomes" id="UP000641025"/>
    </source>
</evidence>
<evidence type="ECO:0000313" key="6">
    <source>
        <dbReference type="EMBL" id="MBJ6800344.1"/>
    </source>
</evidence>
<dbReference type="Proteomes" id="UP000641025">
    <property type="component" value="Unassembled WGS sequence"/>
</dbReference>
<keyword evidence="4 5" id="KW-0472">Membrane</keyword>
<gene>
    <name evidence="6" type="ORF">JFN90_09380</name>
</gene>
<feature type="transmembrane region" description="Helical" evidence="5">
    <location>
        <begin position="129"/>
        <end position="146"/>
    </location>
</feature>
<dbReference type="PANTHER" id="PTHR43359">
    <property type="entry name" value="FORMATE HYDROGENLYASE SUBUNIT 4"/>
    <property type="match status" value="1"/>
</dbReference>
<feature type="transmembrane region" description="Helical" evidence="5">
    <location>
        <begin position="95"/>
        <end position="117"/>
    </location>
</feature>
<keyword evidence="3 5" id="KW-1133">Transmembrane helix</keyword>
<dbReference type="InterPro" id="IPR052561">
    <property type="entry name" value="ComplexI_Subunit1"/>
</dbReference>
<dbReference type="InterPro" id="IPR001694">
    <property type="entry name" value="NADH_UbQ_OxRdtase_su1/FPO"/>
</dbReference>
<evidence type="ECO:0000256" key="1">
    <source>
        <dbReference type="ARBA" id="ARBA00004141"/>
    </source>
</evidence>
<evidence type="ECO:0000256" key="5">
    <source>
        <dbReference type="SAM" id="Phobius"/>
    </source>
</evidence>
<feature type="transmembrane region" description="Helical" evidence="5">
    <location>
        <begin position="6"/>
        <end position="23"/>
    </location>
</feature>
<reference evidence="6 7" key="1">
    <citation type="submission" date="2020-12" db="EMBL/GenBank/DDBJ databases">
        <title>Geomonas sp. Red259, isolated from paddy soil.</title>
        <authorList>
            <person name="Xu Z."/>
            <person name="Zhang Z."/>
            <person name="Masuda Y."/>
            <person name="Itoh H."/>
            <person name="Senoo K."/>
        </authorList>
    </citation>
    <scope>NUCLEOTIDE SEQUENCE [LARGE SCALE GENOMIC DNA]</scope>
    <source>
        <strain evidence="6 7">Red259</strain>
    </source>
</reference>
<feature type="transmembrane region" description="Helical" evidence="5">
    <location>
        <begin position="222"/>
        <end position="244"/>
    </location>
</feature>
<feature type="transmembrane region" description="Helical" evidence="5">
    <location>
        <begin position="166"/>
        <end position="187"/>
    </location>
</feature>
<feature type="transmembrane region" description="Helical" evidence="5">
    <location>
        <begin position="250"/>
        <end position="270"/>
    </location>
</feature>
<comment type="subcellular location">
    <subcellularLocation>
        <location evidence="1">Membrane</location>
        <topology evidence="1">Multi-pass membrane protein</topology>
    </subcellularLocation>
</comment>
<accession>A0ABS0YQW2</accession>
<name>A0ABS0YQW2_9BACT</name>
<keyword evidence="7" id="KW-1185">Reference proteome</keyword>
<organism evidence="6 7">
    <name type="scientific">Geomonas propionica</name>
    <dbReference type="NCBI Taxonomy" id="2798582"/>
    <lineage>
        <taxon>Bacteria</taxon>
        <taxon>Pseudomonadati</taxon>
        <taxon>Thermodesulfobacteriota</taxon>
        <taxon>Desulfuromonadia</taxon>
        <taxon>Geobacterales</taxon>
        <taxon>Geobacteraceae</taxon>
        <taxon>Geomonas</taxon>
    </lineage>
</organism>
<evidence type="ECO:0000256" key="2">
    <source>
        <dbReference type="ARBA" id="ARBA00022692"/>
    </source>
</evidence>
<sequence>MIDTIFHVVLVLAMPPLLLGVIGKTKAAFAGRVGAPFLQPYYDLARLMKKGIVLSDSTTWIFRAGPVVTLAATLFAALLVPLGKHPAPVSFEGDMILFAYLFALGRFFTTTAALDTASSFEGMGAAREVSFSCLAEPTLFFALITLTRLSGTMSLTPMLHHVTLPVWMATGASLILLLAGLFVVLLAENCRIPFDDPNTHLELTMIHEVMVLDHSGPYFSCVLYGAALKLYLLGALFVNIALPFASGNAYLDWVVFAAGMLLLAVAIGVVESVMARLRLIRVPQLLVAALILTAFSLVLVVR</sequence>
<keyword evidence="2 5" id="KW-0812">Transmembrane</keyword>
<dbReference type="PANTHER" id="PTHR43359:SF1">
    <property type="entry name" value="FORMATE HYDROGENLYASE SUBUNIT 4-RELATED"/>
    <property type="match status" value="1"/>
</dbReference>
<proteinExistence type="predicted"/>
<dbReference type="Pfam" id="PF00146">
    <property type="entry name" value="NADHdh"/>
    <property type="match status" value="1"/>
</dbReference>
<protein>
    <submittedName>
        <fullName evidence="6">NADH-quinone oxidoreductase subunit H</fullName>
    </submittedName>
</protein>
<dbReference type="RefSeq" id="WP_199394857.1">
    <property type="nucleotide sequence ID" value="NZ_JAEMHK010000006.1"/>
</dbReference>
<dbReference type="EMBL" id="JAEMHK010000006">
    <property type="protein sequence ID" value="MBJ6800344.1"/>
    <property type="molecule type" value="Genomic_DNA"/>
</dbReference>
<feature type="transmembrane region" description="Helical" evidence="5">
    <location>
        <begin position="60"/>
        <end position="83"/>
    </location>
</feature>
<comment type="caution">
    <text evidence="6">The sequence shown here is derived from an EMBL/GenBank/DDBJ whole genome shotgun (WGS) entry which is preliminary data.</text>
</comment>
<feature type="transmembrane region" description="Helical" evidence="5">
    <location>
        <begin position="282"/>
        <end position="301"/>
    </location>
</feature>
<evidence type="ECO:0000256" key="3">
    <source>
        <dbReference type="ARBA" id="ARBA00022989"/>
    </source>
</evidence>